<feature type="transmembrane region" description="Helical" evidence="10">
    <location>
        <begin position="12"/>
        <end position="39"/>
    </location>
</feature>
<keyword evidence="5 10" id="KW-0812">Transmembrane</keyword>
<evidence type="ECO:0000256" key="10">
    <source>
        <dbReference type="HAMAP-Rule" id="MF_00115"/>
    </source>
</evidence>
<evidence type="ECO:0000256" key="1">
    <source>
        <dbReference type="ARBA" id="ARBA00004651"/>
    </source>
</evidence>
<dbReference type="RefSeq" id="WP_203773213.1">
    <property type="nucleotide sequence ID" value="NZ_BAAAYJ010000106.1"/>
</dbReference>
<evidence type="ECO:0000256" key="5">
    <source>
        <dbReference type="ARBA" id="ARBA00022692"/>
    </source>
</evidence>
<reference evidence="11" key="1">
    <citation type="submission" date="2021-01" db="EMBL/GenBank/DDBJ databases">
        <title>Whole genome shotgun sequence of Actinoplanes nipponensis NBRC 14063.</title>
        <authorList>
            <person name="Komaki H."/>
            <person name="Tamura T."/>
        </authorList>
    </citation>
    <scope>NUCLEOTIDE SEQUENCE</scope>
    <source>
        <strain evidence="11">NBRC 14063</strain>
    </source>
</reference>
<organism evidence="11 12">
    <name type="scientific">Actinoplanes nipponensis</name>
    <dbReference type="NCBI Taxonomy" id="135950"/>
    <lineage>
        <taxon>Bacteria</taxon>
        <taxon>Bacillati</taxon>
        <taxon>Actinomycetota</taxon>
        <taxon>Actinomycetes</taxon>
        <taxon>Micromonosporales</taxon>
        <taxon>Micromonosporaceae</taxon>
        <taxon>Actinoplanes</taxon>
    </lineage>
</organism>
<gene>
    <name evidence="10" type="primary">mscL</name>
    <name evidence="11" type="ORF">Ani05nite_56000</name>
</gene>
<proteinExistence type="inferred from homology"/>
<dbReference type="EMBL" id="BOMQ01000063">
    <property type="protein sequence ID" value="GIE52066.1"/>
    <property type="molecule type" value="Genomic_DNA"/>
</dbReference>
<evidence type="ECO:0000256" key="8">
    <source>
        <dbReference type="ARBA" id="ARBA00023136"/>
    </source>
</evidence>
<dbReference type="AlphaFoldDB" id="A0A919JMU3"/>
<keyword evidence="9 10" id="KW-0407">Ion channel</keyword>
<protein>
    <recommendedName>
        <fullName evidence="10">Large-conductance mechanosensitive channel</fullName>
    </recommendedName>
</protein>
<sequence length="146" mass="15823">MLKGFKDFIMRGNVVDLAVGIVIGAAFTAVVTAFTNAFLKPLIQLLGGGSGATAGTWDVNGVKFDYASFVNALITFLLTAAVLYFLVVYPLNRLAERRKRGEEPPPEAPSEEVKLLTEIRDALVRQQVAPGAVNDILGRHQQDPPR</sequence>
<keyword evidence="8 10" id="KW-0472">Membrane</keyword>
<feature type="transmembrane region" description="Helical" evidence="10">
    <location>
        <begin position="66"/>
        <end position="91"/>
    </location>
</feature>
<dbReference type="PROSITE" id="PS01327">
    <property type="entry name" value="MSCL"/>
    <property type="match status" value="1"/>
</dbReference>
<comment type="similarity">
    <text evidence="2 10">Belongs to the MscL family.</text>
</comment>
<dbReference type="Pfam" id="PF01741">
    <property type="entry name" value="MscL"/>
    <property type="match status" value="1"/>
</dbReference>
<dbReference type="PANTHER" id="PTHR30266">
    <property type="entry name" value="MECHANOSENSITIVE CHANNEL MSCL"/>
    <property type="match status" value="1"/>
</dbReference>
<evidence type="ECO:0000256" key="4">
    <source>
        <dbReference type="ARBA" id="ARBA00022475"/>
    </source>
</evidence>
<comment type="subcellular location">
    <subcellularLocation>
        <location evidence="1 10">Cell membrane</location>
        <topology evidence="1 10">Multi-pass membrane protein</topology>
    </subcellularLocation>
</comment>
<dbReference type="InterPro" id="IPR037673">
    <property type="entry name" value="MSC/AndL"/>
</dbReference>
<dbReference type="Gene3D" id="1.10.1200.120">
    <property type="entry name" value="Large-conductance mechanosensitive channel, MscL, domain 1"/>
    <property type="match status" value="1"/>
</dbReference>
<name>A0A919JMU3_9ACTN</name>
<dbReference type="HAMAP" id="MF_00115">
    <property type="entry name" value="MscL"/>
    <property type="match status" value="1"/>
</dbReference>
<evidence type="ECO:0000256" key="2">
    <source>
        <dbReference type="ARBA" id="ARBA00007254"/>
    </source>
</evidence>
<evidence type="ECO:0000256" key="6">
    <source>
        <dbReference type="ARBA" id="ARBA00022989"/>
    </source>
</evidence>
<keyword evidence="6 10" id="KW-1133">Transmembrane helix</keyword>
<dbReference type="InterPro" id="IPR019823">
    <property type="entry name" value="Mechanosensitive_channel_CS"/>
</dbReference>
<evidence type="ECO:0000256" key="7">
    <source>
        <dbReference type="ARBA" id="ARBA00023065"/>
    </source>
</evidence>
<dbReference type="Proteomes" id="UP000647172">
    <property type="component" value="Unassembled WGS sequence"/>
</dbReference>
<accession>A0A919JMU3</accession>
<dbReference type="PANTHER" id="PTHR30266:SF2">
    <property type="entry name" value="LARGE-CONDUCTANCE MECHANOSENSITIVE CHANNEL"/>
    <property type="match status" value="1"/>
</dbReference>
<dbReference type="GO" id="GO:0008381">
    <property type="term" value="F:mechanosensitive monoatomic ion channel activity"/>
    <property type="evidence" value="ECO:0007669"/>
    <property type="project" value="UniProtKB-UniRule"/>
</dbReference>
<keyword evidence="7 10" id="KW-0406">Ion transport</keyword>
<keyword evidence="12" id="KW-1185">Reference proteome</keyword>
<evidence type="ECO:0000313" key="12">
    <source>
        <dbReference type="Proteomes" id="UP000647172"/>
    </source>
</evidence>
<dbReference type="InterPro" id="IPR036019">
    <property type="entry name" value="MscL_channel"/>
</dbReference>
<comment type="function">
    <text evidence="10">Channel that opens in response to stretch forces in the membrane lipid bilayer. May participate in the regulation of osmotic pressure changes within the cell.</text>
</comment>
<dbReference type="InterPro" id="IPR001185">
    <property type="entry name" value="MS_channel"/>
</dbReference>
<dbReference type="GO" id="GO:0005886">
    <property type="term" value="C:plasma membrane"/>
    <property type="evidence" value="ECO:0007669"/>
    <property type="project" value="UniProtKB-SubCell"/>
</dbReference>
<evidence type="ECO:0000256" key="9">
    <source>
        <dbReference type="ARBA" id="ARBA00023303"/>
    </source>
</evidence>
<dbReference type="NCBIfam" id="TIGR00220">
    <property type="entry name" value="mscL"/>
    <property type="match status" value="1"/>
</dbReference>
<keyword evidence="4 10" id="KW-1003">Cell membrane</keyword>
<dbReference type="PRINTS" id="PR01264">
    <property type="entry name" value="MECHCHANNEL"/>
</dbReference>
<comment type="caution">
    <text evidence="11">The sequence shown here is derived from an EMBL/GenBank/DDBJ whole genome shotgun (WGS) entry which is preliminary data.</text>
</comment>
<comment type="subunit">
    <text evidence="10">Homopentamer.</text>
</comment>
<evidence type="ECO:0000256" key="3">
    <source>
        <dbReference type="ARBA" id="ARBA00022448"/>
    </source>
</evidence>
<evidence type="ECO:0000313" key="11">
    <source>
        <dbReference type="EMBL" id="GIE52066.1"/>
    </source>
</evidence>
<dbReference type="SUPFAM" id="SSF81330">
    <property type="entry name" value="Gated mechanosensitive channel"/>
    <property type="match status" value="1"/>
</dbReference>
<keyword evidence="3 10" id="KW-0813">Transport</keyword>